<dbReference type="Pfam" id="PF21638">
    <property type="entry name" value="SDA1_C"/>
    <property type="match status" value="1"/>
</dbReference>
<keyword evidence="4 6" id="KW-0653">Protein transport</keyword>
<dbReference type="Pfam" id="PF05285">
    <property type="entry name" value="SDA1_dom"/>
    <property type="match status" value="1"/>
</dbReference>
<reference evidence="12" key="1">
    <citation type="journal article" date="2014" name="Proc. Natl. Acad. Sci. U.S.A.">
        <title>Extensive sampling of basidiomycete genomes demonstrates inadequacy of the white-rot/brown-rot paradigm for wood decay fungi.</title>
        <authorList>
            <person name="Riley R."/>
            <person name="Salamov A.A."/>
            <person name="Brown D.W."/>
            <person name="Nagy L.G."/>
            <person name="Floudas D."/>
            <person name="Held B.W."/>
            <person name="Levasseur A."/>
            <person name="Lombard V."/>
            <person name="Morin E."/>
            <person name="Otillar R."/>
            <person name="Lindquist E.A."/>
            <person name="Sun H."/>
            <person name="LaButti K.M."/>
            <person name="Schmutz J."/>
            <person name="Jabbour D."/>
            <person name="Luo H."/>
            <person name="Baker S.E."/>
            <person name="Pisabarro A.G."/>
            <person name="Walton J.D."/>
            <person name="Blanchette R.A."/>
            <person name="Henrissat B."/>
            <person name="Martin F."/>
            <person name="Cullen D."/>
            <person name="Hibbett D.S."/>
            <person name="Grigoriev I.V."/>
        </authorList>
    </citation>
    <scope>NUCLEOTIDE SEQUENCE [LARGE SCALE GENOMIC DNA]</scope>
    <source>
        <strain evidence="12">FD-172 SS1</strain>
    </source>
</reference>
<evidence type="ECO:0000256" key="3">
    <source>
        <dbReference type="ARBA" id="ARBA00022517"/>
    </source>
</evidence>
<dbReference type="AlphaFoldDB" id="A0A067MQH2"/>
<evidence type="ECO:0000256" key="7">
    <source>
        <dbReference type="SAM" id="MobiDB-lite"/>
    </source>
</evidence>
<dbReference type="InParanoid" id="A0A067MQH2"/>
<dbReference type="InterPro" id="IPR007949">
    <property type="entry name" value="SDA1_MD"/>
</dbReference>
<sequence length="764" mass="85690">MGRQPHTSRGVLLTANIPQLQNLIKRDPAAYKEEFLQQWNHYDSIRRIFELKPDDDGQRFRELVGFISQVATCYPKETAEFPSQLSTMLLEKYAVLSPDTRKTLVSNLVLLRNKDVITSIELLKSLFPLLPRTTSSTLRAFIRKTILSDIRTANLRTKNHKLNRTVQVMLFGMVERGMDAEMVGDKGKLRNGNAGEASKERGEEAIWAITLTKELWKKGIWNDAKTVSIVALGCFHPVVKVQSASIHFFLGSEDENEEDSENEDKGPDVKNLRHKMTVTKTTRSKLKNLEKKTKAANKKRAEKKNHATPNFPALQLLHDPQTFGEKLYESLNRYDKRLSLDHKILIMQLLSRVMGSHKLCVLGFYTYIVKYLQYHQLRVTSILVSLAQSVHDLTPPDVLTPVITKLAHEFVHPGVGSEVIAAGLNSIREVCRRQPWCMEADLLGDLIEYRKSRDKGVVTASRSLLQLYREVNPGMLKKRERGKAASMGLASGSEPRPFGHGQIAAAGIDGLELLEDELERLRAEDGIEPGDEADDDEAAWDGWDVESDSSEDSDSEGWMDVDDDDDVEDIVVSDSDDEKPKKPVKGDDEKEKNGDEETDPVEPSEPAPPRLSTLGTTKILTPADFALLNELKIKAATKEAENGGGTSAKRKLAALEAARKSMPQDESFISEGDILGPRKKTKADYAERMESIQKGREGREKFGSNKGKKTKEAPSSSTNREKARNKPIMMILASGTVRNKKKASLREKQMKLRAHIERAKKAHH</sequence>
<dbReference type="EMBL" id="KL198039">
    <property type="protein sequence ID" value="KDQ14142.1"/>
    <property type="molecule type" value="Genomic_DNA"/>
</dbReference>
<organism evidence="11 12">
    <name type="scientific">Botryobasidium botryosum (strain FD-172 SS1)</name>
    <dbReference type="NCBI Taxonomy" id="930990"/>
    <lineage>
        <taxon>Eukaryota</taxon>
        <taxon>Fungi</taxon>
        <taxon>Dikarya</taxon>
        <taxon>Basidiomycota</taxon>
        <taxon>Agaricomycotina</taxon>
        <taxon>Agaricomycetes</taxon>
        <taxon>Cantharellales</taxon>
        <taxon>Botryobasidiaceae</taxon>
        <taxon>Botryobasidium</taxon>
    </lineage>
</organism>
<feature type="region of interest" description="Disordered" evidence="7">
    <location>
        <begin position="525"/>
        <end position="618"/>
    </location>
</feature>
<dbReference type="GO" id="GO:0015031">
    <property type="term" value="P:protein transport"/>
    <property type="evidence" value="ECO:0007669"/>
    <property type="project" value="UniProtKB-KW"/>
</dbReference>
<protein>
    <recommendedName>
        <fullName evidence="6">Protein SDA1</fullName>
    </recommendedName>
</protein>
<proteinExistence type="inferred from homology"/>
<keyword evidence="5 6" id="KW-0539">Nucleus</keyword>
<feature type="region of interest" description="Disordered" evidence="7">
    <location>
        <begin position="479"/>
        <end position="502"/>
    </location>
</feature>
<evidence type="ECO:0000256" key="6">
    <source>
        <dbReference type="RuleBase" id="RU365057"/>
    </source>
</evidence>
<dbReference type="FunCoup" id="A0A067MQH2">
    <property type="interactions" value="576"/>
</dbReference>
<evidence type="ECO:0000256" key="5">
    <source>
        <dbReference type="ARBA" id="ARBA00023242"/>
    </source>
</evidence>
<evidence type="ECO:0000259" key="9">
    <source>
        <dbReference type="Pfam" id="PF08158"/>
    </source>
</evidence>
<dbReference type="InterPro" id="IPR048292">
    <property type="entry name" value="SDA1_C"/>
</dbReference>
<feature type="domain" description="SDA1 C-terminal" evidence="10">
    <location>
        <begin position="715"/>
        <end position="762"/>
    </location>
</feature>
<feature type="domain" description="SDA1 middle" evidence="8">
    <location>
        <begin position="558"/>
        <end position="695"/>
    </location>
</feature>
<dbReference type="STRING" id="930990.A0A067MQH2"/>
<evidence type="ECO:0000313" key="11">
    <source>
        <dbReference type="EMBL" id="KDQ14142.1"/>
    </source>
</evidence>
<evidence type="ECO:0000256" key="2">
    <source>
        <dbReference type="ARBA" id="ARBA00022448"/>
    </source>
</evidence>
<dbReference type="GO" id="GO:0042273">
    <property type="term" value="P:ribosomal large subunit biogenesis"/>
    <property type="evidence" value="ECO:0007669"/>
    <property type="project" value="UniProtKB-UniRule"/>
</dbReference>
<dbReference type="InterPro" id="IPR012977">
    <property type="entry name" value="SDA1_N"/>
</dbReference>
<evidence type="ECO:0000256" key="1">
    <source>
        <dbReference type="ARBA" id="ARBA00005783"/>
    </source>
</evidence>
<evidence type="ECO:0000259" key="8">
    <source>
        <dbReference type="Pfam" id="PF05285"/>
    </source>
</evidence>
<evidence type="ECO:0000259" key="10">
    <source>
        <dbReference type="Pfam" id="PF21638"/>
    </source>
</evidence>
<dbReference type="Proteomes" id="UP000027195">
    <property type="component" value="Unassembled WGS sequence"/>
</dbReference>
<dbReference type="HOGENOM" id="CLU_009161_2_1_1"/>
<name>A0A067MQH2_BOTB1</name>
<feature type="domain" description="SDA1 N-terminal" evidence="9">
    <location>
        <begin position="66"/>
        <end position="176"/>
    </location>
</feature>
<evidence type="ECO:0000313" key="12">
    <source>
        <dbReference type="Proteomes" id="UP000027195"/>
    </source>
</evidence>
<keyword evidence="3 6" id="KW-0690">Ribosome biogenesis</keyword>
<feature type="region of interest" description="Disordered" evidence="7">
    <location>
        <begin position="657"/>
        <end position="746"/>
    </location>
</feature>
<feature type="compositionally biased region" description="Basic and acidic residues" evidence="7">
    <location>
        <begin position="578"/>
        <end position="595"/>
    </location>
</feature>
<dbReference type="OrthoDB" id="2196187at2759"/>
<keyword evidence="2 6" id="KW-0813">Transport</keyword>
<comment type="subcellular location">
    <subcellularLocation>
        <location evidence="6">Nucleus</location>
        <location evidence="6">Nucleolus</location>
    </subcellularLocation>
</comment>
<feature type="domain" description="SDA1 N-terminal" evidence="9">
    <location>
        <begin position="200"/>
        <end position="453"/>
    </location>
</feature>
<comment type="function">
    <text evidence="6">Required for 60S pre-ribosomal subunits export to the cytoplasm.</text>
</comment>
<dbReference type="GO" id="GO:0000055">
    <property type="term" value="P:ribosomal large subunit export from nucleus"/>
    <property type="evidence" value="ECO:0007669"/>
    <property type="project" value="UniProtKB-UniRule"/>
</dbReference>
<dbReference type="InterPro" id="IPR027312">
    <property type="entry name" value="Sda1"/>
</dbReference>
<accession>A0A067MQH2</accession>
<keyword evidence="12" id="KW-1185">Reference proteome</keyword>
<dbReference type="PANTHER" id="PTHR12730:SF0">
    <property type="entry name" value="PROTEIN SDA1 HOMOLOG"/>
    <property type="match status" value="1"/>
</dbReference>
<comment type="similarity">
    <text evidence="1 6">Belongs to the SDA1 family.</text>
</comment>
<gene>
    <name evidence="11" type="ORF">BOTBODRAFT_32930</name>
</gene>
<feature type="compositionally biased region" description="Basic and acidic residues" evidence="7">
    <location>
        <begin position="682"/>
        <end position="703"/>
    </location>
</feature>
<dbReference type="Pfam" id="PF08158">
    <property type="entry name" value="SDA1_HEAT"/>
    <property type="match status" value="2"/>
</dbReference>
<evidence type="ECO:0000256" key="4">
    <source>
        <dbReference type="ARBA" id="ARBA00022927"/>
    </source>
</evidence>
<dbReference type="PANTHER" id="PTHR12730">
    <property type="entry name" value="HSDA/SDA1-RELATED"/>
    <property type="match status" value="1"/>
</dbReference>
<dbReference type="GO" id="GO:0005730">
    <property type="term" value="C:nucleolus"/>
    <property type="evidence" value="ECO:0007669"/>
    <property type="project" value="UniProtKB-SubCell"/>
</dbReference>
<feature type="compositionally biased region" description="Acidic residues" evidence="7">
    <location>
        <begin position="526"/>
        <end position="577"/>
    </location>
</feature>